<feature type="transmembrane region" description="Helical" evidence="8">
    <location>
        <begin position="106"/>
        <end position="128"/>
    </location>
</feature>
<gene>
    <name evidence="10" type="ORF">H7B90_04195</name>
</gene>
<dbReference type="GO" id="GO:0022857">
    <property type="term" value="F:transmembrane transporter activity"/>
    <property type="evidence" value="ECO:0007669"/>
    <property type="project" value="InterPro"/>
</dbReference>
<dbReference type="PANTHER" id="PTHR42718">
    <property type="entry name" value="MAJOR FACILITATOR SUPERFAMILY MULTIDRUG TRANSPORTER MFSC"/>
    <property type="match status" value="1"/>
</dbReference>
<feature type="transmembrane region" description="Helical" evidence="8">
    <location>
        <begin position="140"/>
        <end position="162"/>
    </location>
</feature>
<dbReference type="SUPFAM" id="SSF103473">
    <property type="entry name" value="MFS general substrate transporter"/>
    <property type="match status" value="1"/>
</dbReference>
<feature type="transmembrane region" description="Helical" evidence="8">
    <location>
        <begin position="401"/>
        <end position="419"/>
    </location>
</feature>
<evidence type="ECO:0000256" key="6">
    <source>
        <dbReference type="ARBA" id="ARBA00022989"/>
    </source>
</evidence>
<dbReference type="PROSITE" id="PS50850">
    <property type="entry name" value="MFS"/>
    <property type="match status" value="1"/>
</dbReference>
<keyword evidence="11" id="KW-1185">Reference proteome</keyword>
<reference evidence="10 11" key="1">
    <citation type="submission" date="2020-08" db="EMBL/GenBank/DDBJ databases">
        <title>Cohnella phylogeny.</title>
        <authorList>
            <person name="Dunlap C."/>
        </authorList>
    </citation>
    <scope>NUCLEOTIDE SEQUENCE [LARGE SCALE GENOMIC DNA]</scope>
    <source>
        <strain evidence="10 11">DSM 25239</strain>
    </source>
</reference>
<feature type="transmembrane region" description="Helical" evidence="8">
    <location>
        <begin position="451"/>
        <end position="470"/>
    </location>
</feature>
<dbReference type="GO" id="GO:0005886">
    <property type="term" value="C:plasma membrane"/>
    <property type="evidence" value="ECO:0007669"/>
    <property type="project" value="UniProtKB-SubCell"/>
</dbReference>
<sequence length="490" mass="53083">MTASQEETKIRFWPIMFAIFFGSFLSVLGISTINIALPLLMEDFHSSLNTIQWVLTGFMLSLGVIAPLTGYLGEKIGFKKLYLYAMIGFVAFSLLCGFAWSATSLIVFRIAQGVFSGLVLPATMTIIFQVIPREKQAFAVSIWGLSAMLAPAFGPTISGWLIQNYSWTWLFFINVPIGLVAILFIQWMIPDYRIGGGKSLDKSGLATVVVSSASILLALSEGRQWGWTSWKTLGLFVFGFVMLALFIWRELRAKEPLLNLRVLSNRRFSITLVSSTVFMISLYSGTLLVPLFLQNVQHVTPLDTGIIMLPASLIMALCMPLAGRLYSRIGPRWMTVGGLALVLLGTFEMTRLDVGTSHLYIILWMTVRNIGVSFAMAATSTASMEEIPPAQSGHASSVTNWVRNVGGSFSIALFTSLLISHAASHGKTLAAGGGDAASIPLHAYTMSVNDVFLIATVIGIAALPFGLLVGKRKEARTPGIAGGLGEGKTA</sequence>
<dbReference type="Gene3D" id="1.20.1250.20">
    <property type="entry name" value="MFS general substrate transporter like domains"/>
    <property type="match status" value="1"/>
</dbReference>
<dbReference type="Pfam" id="PF07690">
    <property type="entry name" value="MFS_1"/>
    <property type="match status" value="1"/>
</dbReference>
<dbReference type="InterPro" id="IPR020846">
    <property type="entry name" value="MFS_dom"/>
</dbReference>
<dbReference type="CDD" id="cd17503">
    <property type="entry name" value="MFS_LmrB_MDR_like"/>
    <property type="match status" value="1"/>
</dbReference>
<comment type="subcellular location">
    <subcellularLocation>
        <location evidence="1">Cell membrane</location>
        <topology evidence="1">Multi-pass membrane protein</topology>
    </subcellularLocation>
</comment>
<protein>
    <submittedName>
        <fullName evidence="10">Multidrug efflux MFS transporter</fullName>
    </submittedName>
</protein>
<evidence type="ECO:0000313" key="10">
    <source>
        <dbReference type="EMBL" id="MBB6690598.1"/>
    </source>
</evidence>
<dbReference type="NCBIfam" id="TIGR00711">
    <property type="entry name" value="efflux_EmrB"/>
    <property type="match status" value="1"/>
</dbReference>
<evidence type="ECO:0000256" key="2">
    <source>
        <dbReference type="ARBA" id="ARBA00008537"/>
    </source>
</evidence>
<dbReference type="InterPro" id="IPR004638">
    <property type="entry name" value="EmrB-like"/>
</dbReference>
<feature type="transmembrane region" description="Helical" evidence="8">
    <location>
        <begin position="200"/>
        <end position="219"/>
    </location>
</feature>
<feature type="transmembrane region" description="Helical" evidence="8">
    <location>
        <begin position="168"/>
        <end position="188"/>
    </location>
</feature>
<feature type="transmembrane region" description="Helical" evidence="8">
    <location>
        <begin position="225"/>
        <end position="248"/>
    </location>
</feature>
<evidence type="ECO:0000259" key="9">
    <source>
        <dbReference type="PROSITE" id="PS50850"/>
    </source>
</evidence>
<dbReference type="Proteomes" id="UP000553776">
    <property type="component" value="Unassembled WGS sequence"/>
</dbReference>
<comment type="similarity">
    <text evidence="2">Belongs to the major facilitator superfamily. EmrB family.</text>
</comment>
<evidence type="ECO:0000256" key="4">
    <source>
        <dbReference type="ARBA" id="ARBA00022475"/>
    </source>
</evidence>
<feature type="domain" description="Major facilitator superfamily (MFS) profile" evidence="9">
    <location>
        <begin position="15"/>
        <end position="474"/>
    </location>
</feature>
<evidence type="ECO:0000256" key="8">
    <source>
        <dbReference type="SAM" id="Phobius"/>
    </source>
</evidence>
<keyword evidence="3" id="KW-0813">Transport</keyword>
<evidence type="ECO:0000256" key="7">
    <source>
        <dbReference type="ARBA" id="ARBA00023136"/>
    </source>
</evidence>
<evidence type="ECO:0000313" key="11">
    <source>
        <dbReference type="Proteomes" id="UP000553776"/>
    </source>
</evidence>
<keyword evidence="7 8" id="KW-0472">Membrane</keyword>
<name>A0A841TU53_9BACL</name>
<proteinExistence type="inferred from homology"/>
<feature type="transmembrane region" description="Helical" evidence="8">
    <location>
        <begin position="81"/>
        <end position="100"/>
    </location>
</feature>
<accession>A0A841TU53</accession>
<dbReference type="RefSeq" id="WP_185134630.1">
    <property type="nucleotide sequence ID" value="NZ_JACJVR010000013.1"/>
</dbReference>
<evidence type="ECO:0000256" key="5">
    <source>
        <dbReference type="ARBA" id="ARBA00022692"/>
    </source>
</evidence>
<feature type="transmembrane region" description="Helical" evidence="8">
    <location>
        <begin position="51"/>
        <end position="69"/>
    </location>
</feature>
<dbReference type="AlphaFoldDB" id="A0A841TU53"/>
<feature type="transmembrane region" description="Helical" evidence="8">
    <location>
        <begin position="12"/>
        <end position="39"/>
    </location>
</feature>
<dbReference type="InterPro" id="IPR011701">
    <property type="entry name" value="MFS"/>
</dbReference>
<keyword evidence="6 8" id="KW-1133">Transmembrane helix</keyword>
<feature type="transmembrane region" description="Helical" evidence="8">
    <location>
        <begin position="305"/>
        <end position="326"/>
    </location>
</feature>
<keyword evidence="4" id="KW-1003">Cell membrane</keyword>
<dbReference type="Gene3D" id="1.20.1720.10">
    <property type="entry name" value="Multidrug resistance protein D"/>
    <property type="match status" value="1"/>
</dbReference>
<dbReference type="InterPro" id="IPR036259">
    <property type="entry name" value="MFS_trans_sf"/>
</dbReference>
<keyword evidence="5 8" id="KW-0812">Transmembrane</keyword>
<comment type="caution">
    <text evidence="10">The sequence shown here is derived from an EMBL/GenBank/DDBJ whole genome shotgun (WGS) entry which is preliminary data.</text>
</comment>
<dbReference type="EMBL" id="JACJVR010000013">
    <property type="protein sequence ID" value="MBB6690598.1"/>
    <property type="molecule type" value="Genomic_DNA"/>
</dbReference>
<evidence type="ECO:0000256" key="3">
    <source>
        <dbReference type="ARBA" id="ARBA00022448"/>
    </source>
</evidence>
<feature type="transmembrane region" description="Helical" evidence="8">
    <location>
        <begin position="268"/>
        <end position="293"/>
    </location>
</feature>
<evidence type="ECO:0000256" key="1">
    <source>
        <dbReference type="ARBA" id="ARBA00004651"/>
    </source>
</evidence>
<organism evidence="10 11">
    <name type="scientific">Cohnella xylanilytica</name>
    <dbReference type="NCBI Taxonomy" id="557555"/>
    <lineage>
        <taxon>Bacteria</taxon>
        <taxon>Bacillati</taxon>
        <taxon>Bacillota</taxon>
        <taxon>Bacilli</taxon>
        <taxon>Bacillales</taxon>
        <taxon>Paenibacillaceae</taxon>
        <taxon>Cohnella</taxon>
    </lineage>
</organism>
<dbReference type="PANTHER" id="PTHR42718:SF9">
    <property type="entry name" value="MAJOR FACILITATOR SUPERFAMILY MULTIDRUG TRANSPORTER MFSC"/>
    <property type="match status" value="1"/>
</dbReference>